<dbReference type="AlphaFoldDB" id="A0A643ETV0"/>
<protein>
    <submittedName>
        <fullName evidence="1">DUF736 domain-containing protein</fullName>
    </submittedName>
</protein>
<accession>A0A643ETV0</accession>
<dbReference type="RefSeq" id="WP_038595044.1">
    <property type="nucleotide sequence ID" value="NZ_JBHEEN010000017.1"/>
</dbReference>
<dbReference type="EMBL" id="VZPE01000015">
    <property type="protein sequence ID" value="KAB0565856.1"/>
    <property type="molecule type" value="Genomic_DNA"/>
</dbReference>
<comment type="caution">
    <text evidence="1">The sequence shown here is derived from an EMBL/GenBank/DDBJ whole genome shotgun (WGS) entry which is preliminary data.</text>
</comment>
<sequence>MATIGYVTRKENGSYEGHLRTLTLNAPVTFVPIERTSEKAPDFRILSNRSEVGAAWIKKGQQSGSEYVSVTIDTPELPHRIIANLGQAAGQDDPDVFAIIWNRP</sequence>
<proteinExistence type="predicted"/>
<dbReference type="InterPro" id="IPR007948">
    <property type="entry name" value="DUF736"/>
</dbReference>
<gene>
    <name evidence="1" type="ORF">F7Q93_22600</name>
</gene>
<organism evidence="1">
    <name type="scientific">Brucella pituitosa</name>
    <dbReference type="NCBI Taxonomy" id="571256"/>
    <lineage>
        <taxon>Bacteria</taxon>
        <taxon>Pseudomonadati</taxon>
        <taxon>Pseudomonadota</taxon>
        <taxon>Alphaproteobacteria</taxon>
        <taxon>Hyphomicrobiales</taxon>
        <taxon>Brucellaceae</taxon>
        <taxon>Brucella/Ochrobactrum group</taxon>
        <taxon>Brucella</taxon>
    </lineage>
</organism>
<reference evidence="1" key="1">
    <citation type="submission" date="2019-09" db="EMBL/GenBank/DDBJ databases">
        <title>Draft genome sequences of 48 bacterial type strains from the CCUG.</title>
        <authorList>
            <person name="Tunovic T."/>
            <person name="Pineiro-Iglesias B."/>
            <person name="Unosson C."/>
            <person name="Inganas E."/>
            <person name="Ohlen M."/>
            <person name="Cardew S."/>
            <person name="Jensie-Markopoulos S."/>
            <person name="Salva-Serra F."/>
            <person name="Jaen-Luchoro D."/>
            <person name="Karlsson R."/>
            <person name="Svensson-Stadler L."/>
            <person name="Chun J."/>
            <person name="Moore E."/>
        </authorList>
    </citation>
    <scope>NUCLEOTIDE SEQUENCE</scope>
    <source>
        <strain evidence="1">CCUG 50899</strain>
    </source>
</reference>
<name>A0A643ETV0_9HYPH</name>
<dbReference type="Pfam" id="PF05284">
    <property type="entry name" value="DUF736"/>
    <property type="match status" value="1"/>
</dbReference>
<evidence type="ECO:0000313" key="1">
    <source>
        <dbReference type="EMBL" id="KAB0565856.1"/>
    </source>
</evidence>